<evidence type="ECO:0000313" key="6">
    <source>
        <dbReference type="EMBL" id="TGD42873.1"/>
    </source>
</evidence>
<dbReference type="GO" id="GO:0004157">
    <property type="term" value="F:dihydropyrimidinase activity"/>
    <property type="evidence" value="ECO:0007669"/>
    <property type="project" value="UniProtKB-EC"/>
</dbReference>
<dbReference type="CDD" id="cd01314">
    <property type="entry name" value="D-HYD"/>
    <property type="match status" value="1"/>
</dbReference>
<comment type="cofactor">
    <cofactor evidence="1">
        <name>Zn(2+)</name>
        <dbReference type="ChEBI" id="CHEBI:29105"/>
    </cofactor>
</comment>
<reference evidence="6 7" key="1">
    <citation type="submission" date="2018-11" db="EMBL/GenBank/DDBJ databases">
        <title>Tabrizicola sp. isolated from sediment of alpine lake.</title>
        <authorList>
            <person name="Liu Z."/>
        </authorList>
    </citation>
    <scope>NUCLEOTIDE SEQUENCE [LARGE SCALE GENOMIC DNA]</scope>
    <source>
        <strain evidence="6 7">DRYC-M-16</strain>
    </source>
</reference>
<dbReference type="EMBL" id="RPEM01000007">
    <property type="protein sequence ID" value="TGD42873.1"/>
    <property type="molecule type" value="Genomic_DNA"/>
</dbReference>
<comment type="caution">
    <text evidence="6">The sequence shown here is derived from an EMBL/GenBank/DDBJ whole genome shotgun (WGS) entry which is preliminary data.</text>
</comment>
<evidence type="ECO:0000256" key="1">
    <source>
        <dbReference type="ARBA" id="ARBA00001947"/>
    </source>
</evidence>
<evidence type="ECO:0000313" key="7">
    <source>
        <dbReference type="Proteomes" id="UP000297741"/>
    </source>
</evidence>
<evidence type="ECO:0000259" key="5">
    <source>
        <dbReference type="Pfam" id="PF01979"/>
    </source>
</evidence>
<name>A0ABY2KNI0_9RHOB</name>
<protein>
    <submittedName>
        <fullName evidence="6">Dihydropyrimidinase</fullName>
        <ecNumber evidence="6">3.5.2.2</ecNumber>
    </submittedName>
</protein>
<proteinExistence type="inferred from homology"/>
<dbReference type="EC" id="3.5.2.2" evidence="6"/>
<dbReference type="SUPFAM" id="SSF51556">
    <property type="entry name" value="Metallo-dependent hydrolases"/>
    <property type="match status" value="1"/>
</dbReference>
<dbReference type="InterPro" id="IPR011059">
    <property type="entry name" value="Metal-dep_hydrolase_composite"/>
</dbReference>
<keyword evidence="4 6" id="KW-0378">Hydrolase</keyword>
<dbReference type="InterPro" id="IPR011778">
    <property type="entry name" value="Hydantoinase/dihydroPyrase"/>
</dbReference>
<gene>
    <name evidence="6" type="primary">hydA</name>
    <name evidence="6" type="ORF">EEB11_11370</name>
</gene>
<dbReference type="Pfam" id="PF01979">
    <property type="entry name" value="Amidohydro_1"/>
    <property type="match status" value="1"/>
</dbReference>
<evidence type="ECO:0000256" key="4">
    <source>
        <dbReference type="ARBA" id="ARBA00022801"/>
    </source>
</evidence>
<comment type="similarity">
    <text evidence="2">Belongs to the metallo-dependent hydrolases superfamily. Hydantoinase/dihydropyrimidinase family.</text>
</comment>
<dbReference type="Gene3D" id="2.30.40.10">
    <property type="entry name" value="Urease, subunit C, domain 1"/>
    <property type="match status" value="1"/>
</dbReference>
<dbReference type="InterPro" id="IPR032466">
    <property type="entry name" value="Metal_Hydrolase"/>
</dbReference>
<dbReference type="PANTHER" id="PTHR11647">
    <property type="entry name" value="HYDRANTOINASE/DIHYDROPYRIMIDINASE FAMILY MEMBER"/>
    <property type="match status" value="1"/>
</dbReference>
<keyword evidence="3" id="KW-0479">Metal-binding</keyword>
<accession>A0ABY2KNI0</accession>
<organism evidence="6 7">
    <name type="scientific">Pseudotabrizicola sediminis</name>
    <dbReference type="NCBI Taxonomy" id="2486418"/>
    <lineage>
        <taxon>Bacteria</taxon>
        <taxon>Pseudomonadati</taxon>
        <taxon>Pseudomonadota</taxon>
        <taxon>Alphaproteobacteria</taxon>
        <taxon>Rhodobacterales</taxon>
        <taxon>Paracoccaceae</taxon>
        <taxon>Pseudotabrizicola</taxon>
    </lineage>
</organism>
<evidence type="ECO:0000256" key="2">
    <source>
        <dbReference type="ARBA" id="ARBA00008829"/>
    </source>
</evidence>
<dbReference type="RefSeq" id="WP_135431430.1">
    <property type="nucleotide sequence ID" value="NZ_RPEM01000007.1"/>
</dbReference>
<dbReference type="SUPFAM" id="SSF51338">
    <property type="entry name" value="Composite domain of metallo-dependent hydrolases"/>
    <property type="match status" value="2"/>
</dbReference>
<keyword evidence="7" id="KW-1185">Reference proteome</keyword>
<dbReference type="InterPro" id="IPR050378">
    <property type="entry name" value="Metallo-dep_Hydrolases_sf"/>
</dbReference>
<dbReference type="PANTHER" id="PTHR11647:SF1">
    <property type="entry name" value="COLLAPSIN RESPONSE MEDIATOR PROTEIN"/>
    <property type="match status" value="1"/>
</dbReference>
<evidence type="ECO:0000256" key="3">
    <source>
        <dbReference type="ARBA" id="ARBA00022723"/>
    </source>
</evidence>
<sequence>MASTVIKGGTVVTADLSYAADVLVEGGVIVEIGQGLGGDTVLDATGCYIMPGGIDPHTHLEMPFMGTYSADDFDSGTRAALAGGTTMVVDFVLPGQGQGLMDAAKVWSNKSPRAHCDYSYHMAVTWWGEKVWEGMEDSVKAGITSFKHFLAYKGALMVNDDELFASFRRVGELGGLAMVHAENGDVVAELTAKLLAEGNTGPEGHAYSRPPQVEGEATNRAIMIADMAGVPLYVVHVSCEDAHEAIRRARQQGKRVWGEPLIQHLTLDESEYFHPDWDHAARRVMSPPFRNKAHQDSLWAGLMSGSLSVVATDHCAFTTEQKRFGKGDFSKIPNGTGGLEDRLPMLWTHGVGTGRMTPNEFVAVTSTNIAKILNCYPKKGAVLVGADADLIVWDPEREKTITASAQQSAIDYNVFEGKKVKGLPRFTLTRGHVAVTEGVMTSREGHGQFVGREARGAVNRALTQWKDLTAPRPVVRSGVPATGV</sequence>
<dbReference type="Proteomes" id="UP000297741">
    <property type="component" value="Unassembled WGS sequence"/>
</dbReference>
<dbReference type="Gene3D" id="3.20.20.140">
    <property type="entry name" value="Metal-dependent hydrolases"/>
    <property type="match status" value="1"/>
</dbReference>
<feature type="domain" description="Amidohydrolase-related" evidence="5">
    <location>
        <begin position="48"/>
        <end position="419"/>
    </location>
</feature>
<dbReference type="InterPro" id="IPR006680">
    <property type="entry name" value="Amidohydro-rel"/>
</dbReference>